<name>A0ABS8JU34_9BURK</name>
<protein>
    <submittedName>
        <fullName evidence="1">Cysteine-rich CWC family protein</fullName>
    </submittedName>
</protein>
<dbReference type="Proteomes" id="UP001431019">
    <property type="component" value="Unassembled WGS sequence"/>
</dbReference>
<dbReference type="Pfam" id="PF14375">
    <property type="entry name" value="Cys_rich_CWC"/>
    <property type="match status" value="1"/>
</dbReference>
<reference evidence="1 2" key="1">
    <citation type="submission" date="2021-11" db="EMBL/GenBank/DDBJ databases">
        <authorList>
            <person name="Oh E.-T."/>
            <person name="Kim S.-B."/>
        </authorList>
    </citation>
    <scope>NUCLEOTIDE SEQUENCE [LARGE SCALE GENOMIC DNA]</scope>
    <source>
        <strain evidence="1 2">MMS20-SJTR3</strain>
    </source>
</reference>
<comment type="caution">
    <text evidence="1">The sequence shown here is derived from an EMBL/GenBank/DDBJ whole genome shotgun (WGS) entry which is preliminary data.</text>
</comment>
<evidence type="ECO:0000313" key="1">
    <source>
        <dbReference type="EMBL" id="MCC8393421.1"/>
    </source>
</evidence>
<gene>
    <name evidence="1" type="ORF">LJ656_12545</name>
</gene>
<evidence type="ECO:0000313" key="2">
    <source>
        <dbReference type="Proteomes" id="UP001431019"/>
    </source>
</evidence>
<sequence length="74" mass="7490">MKTSSTRPAGSARCPRCGCAFDCGMRTGPGQCWCRELPPLPAERLDPASPCLCPGCLAAELARVAQGGAGAGPV</sequence>
<dbReference type="EMBL" id="JAJITD010000005">
    <property type="protein sequence ID" value="MCC8393421.1"/>
    <property type="molecule type" value="Genomic_DNA"/>
</dbReference>
<organism evidence="1 2">
    <name type="scientific">Paraburkholderia sejongensis</name>
    <dbReference type="NCBI Taxonomy" id="2886946"/>
    <lineage>
        <taxon>Bacteria</taxon>
        <taxon>Pseudomonadati</taxon>
        <taxon>Pseudomonadota</taxon>
        <taxon>Betaproteobacteria</taxon>
        <taxon>Burkholderiales</taxon>
        <taxon>Burkholderiaceae</taxon>
        <taxon>Paraburkholderia</taxon>
    </lineage>
</organism>
<dbReference type="InterPro" id="IPR032720">
    <property type="entry name" value="Cys_rich_CWC"/>
</dbReference>
<dbReference type="RefSeq" id="WP_230509724.1">
    <property type="nucleotide sequence ID" value="NZ_JAJITD010000005.1"/>
</dbReference>
<accession>A0ABS8JU34</accession>
<keyword evidence="2" id="KW-1185">Reference proteome</keyword>
<proteinExistence type="predicted"/>